<evidence type="ECO:0000256" key="2">
    <source>
        <dbReference type="ARBA" id="ARBA00022741"/>
    </source>
</evidence>
<dbReference type="PROSITE" id="PS50975">
    <property type="entry name" value="ATP_GRASP"/>
    <property type="match status" value="1"/>
</dbReference>
<evidence type="ECO:0000256" key="3">
    <source>
        <dbReference type="ARBA" id="ARBA00022840"/>
    </source>
</evidence>
<evidence type="ECO:0000256" key="4">
    <source>
        <dbReference type="PROSITE-ProRule" id="PRU00409"/>
    </source>
</evidence>
<accession>A0A318XL40</accession>
<keyword evidence="1" id="KW-0436">Ligase</keyword>
<dbReference type="Pfam" id="PF21360">
    <property type="entry name" value="PylC-like_N"/>
    <property type="match status" value="1"/>
</dbReference>
<name>A0A318XL40_9FIRM</name>
<dbReference type="EMBL" id="QKMR01000013">
    <property type="protein sequence ID" value="PYG87168.1"/>
    <property type="molecule type" value="Genomic_DNA"/>
</dbReference>
<comment type="caution">
    <text evidence="6">The sequence shown here is derived from an EMBL/GenBank/DDBJ whole genome shotgun (WGS) entry which is preliminary data.</text>
</comment>
<dbReference type="InterPro" id="IPR048764">
    <property type="entry name" value="PylC_N"/>
</dbReference>
<dbReference type="InterPro" id="IPR052032">
    <property type="entry name" value="ATP-dep_AA_Ligase"/>
</dbReference>
<organism evidence="6 7">
    <name type="scientific">Ruminiclostridium sufflavum DSM 19573</name>
    <dbReference type="NCBI Taxonomy" id="1121337"/>
    <lineage>
        <taxon>Bacteria</taxon>
        <taxon>Bacillati</taxon>
        <taxon>Bacillota</taxon>
        <taxon>Clostridia</taxon>
        <taxon>Eubacteriales</taxon>
        <taxon>Oscillospiraceae</taxon>
        <taxon>Ruminiclostridium</taxon>
    </lineage>
</organism>
<dbReference type="AlphaFoldDB" id="A0A318XL40"/>
<dbReference type="Gene3D" id="3.30.470.20">
    <property type="entry name" value="ATP-grasp fold, B domain"/>
    <property type="match status" value="1"/>
</dbReference>
<dbReference type="RefSeq" id="WP_110462328.1">
    <property type="nucleotide sequence ID" value="NZ_QKMR01000013.1"/>
</dbReference>
<dbReference type="Pfam" id="PF15632">
    <property type="entry name" value="ATPgrasp_Ter"/>
    <property type="match status" value="1"/>
</dbReference>
<protein>
    <submittedName>
        <fullName evidence="6">Carbamoyl-phosphate synthase large subunit</fullName>
    </submittedName>
</protein>
<dbReference type="InterPro" id="IPR013815">
    <property type="entry name" value="ATP_grasp_subdomain_1"/>
</dbReference>
<keyword evidence="7" id="KW-1185">Reference proteome</keyword>
<keyword evidence="2 4" id="KW-0547">Nucleotide-binding</keyword>
<proteinExistence type="predicted"/>
<gene>
    <name evidence="6" type="ORF">LY28_02304</name>
</gene>
<reference evidence="6 7" key="1">
    <citation type="submission" date="2018-06" db="EMBL/GenBank/DDBJ databases">
        <title>Genomic Encyclopedia of Type Strains, Phase I: the one thousand microbial genomes (KMG-I) project.</title>
        <authorList>
            <person name="Kyrpides N."/>
        </authorList>
    </citation>
    <scope>NUCLEOTIDE SEQUENCE [LARGE SCALE GENOMIC DNA]</scope>
    <source>
        <strain evidence="6 7">DSM 19573</strain>
    </source>
</reference>
<dbReference type="Gene3D" id="3.40.50.20">
    <property type="match status" value="1"/>
</dbReference>
<sequence>MSRVYTILLTSAGGLTGIYLCKHFKKSSSYRIIAIDMSEAVPLKMWVDAFYVVPAIKSRNYLAVVKEIILNEGVDIIIPVTSYDVDFYSQISIREELYNIKMLLVDFQVNDILSNKKFCYEYLASLGIRTPRIYRTPEEVMFPCILKPIIGSGSRNVIKIEDQIDYEYWSLRMENYILIEYIDGKEYTVDCLFDKEGKCLGANVRERVKMNGGGAIVTCNDYSQNIESVIQIMERIEKLRGPINFQFKRLLNGECCVFDVNTRFASGGLPLTVESGFDIPNKLIQIILNEYTEKWYPEKMYNGYTMIKYYEEFFINSL</sequence>
<dbReference type="OrthoDB" id="9803907at2"/>
<dbReference type="Gene3D" id="3.30.1490.20">
    <property type="entry name" value="ATP-grasp fold, A domain"/>
    <property type="match status" value="1"/>
</dbReference>
<dbReference type="PANTHER" id="PTHR43585">
    <property type="entry name" value="FUMIPYRROLE BIOSYNTHESIS PROTEIN C"/>
    <property type="match status" value="1"/>
</dbReference>
<evidence type="ECO:0000313" key="6">
    <source>
        <dbReference type="EMBL" id="PYG87168.1"/>
    </source>
</evidence>
<dbReference type="GO" id="GO:0016874">
    <property type="term" value="F:ligase activity"/>
    <property type="evidence" value="ECO:0007669"/>
    <property type="project" value="UniProtKB-KW"/>
</dbReference>
<evidence type="ECO:0000256" key="1">
    <source>
        <dbReference type="ARBA" id="ARBA00022598"/>
    </source>
</evidence>
<feature type="domain" description="ATP-grasp" evidence="5">
    <location>
        <begin position="101"/>
        <end position="288"/>
    </location>
</feature>
<dbReference type="PANTHER" id="PTHR43585:SF2">
    <property type="entry name" value="ATP-GRASP ENZYME FSQD"/>
    <property type="match status" value="1"/>
</dbReference>
<dbReference type="Proteomes" id="UP000248132">
    <property type="component" value="Unassembled WGS sequence"/>
</dbReference>
<dbReference type="InterPro" id="IPR011761">
    <property type="entry name" value="ATP-grasp"/>
</dbReference>
<keyword evidence="3 4" id="KW-0067">ATP-binding</keyword>
<dbReference type="GO" id="GO:0046872">
    <property type="term" value="F:metal ion binding"/>
    <property type="evidence" value="ECO:0007669"/>
    <property type="project" value="InterPro"/>
</dbReference>
<dbReference type="SUPFAM" id="SSF56059">
    <property type="entry name" value="Glutathione synthetase ATP-binding domain-like"/>
    <property type="match status" value="1"/>
</dbReference>
<evidence type="ECO:0000313" key="7">
    <source>
        <dbReference type="Proteomes" id="UP000248132"/>
    </source>
</evidence>
<evidence type="ECO:0000259" key="5">
    <source>
        <dbReference type="PROSITE" id="PS50975"/>
    </source>
</evidence>
<dbReference type="GO" id="GO:0005524">
    <property type="term" value="F:ATP binding"/>
    <property type="evidence" value="ECO:0007669"/>
    <property type="project" value="UniProtKB-UniRule"/>
</dbReference>